<dbReference type="AlphaFoldDB" id="A0AA38PNA2"/>
<name>A0AA38PNA2_9AGAR</name>
<feature type="coiled-coil region" evidence="1">
    <location>
        <begin position="307"/>
        <end position="334"/>
    </location>
</feature>
<proteinExistence type="predicted"/>
<feature type="region of interest" description="Disordered" evidence="2">
    <location>
        <begin position="85"/>
        <end position="250"/>
    </location>
</feature>
<reference evidence="3" key="1">
    <citation type="submission" date="2022-08" db="EMBL/GenBank/DDBJ databases">
        <authorList>
            <consortium name="DOE Joint Genome Institute"/>
            <person name="Min B."/>
            <person name="Riley R."/>
            <person name="Sierra-Patev S."/>
            <person name="Naranjo-Ortiz M."/>
            <person name="Looney B."/>
            <person name="Konkel Z."/>
            <person name="Slot J.C."/>
            <person name="Sakamoto Y."/>
            <person name="Steenwyk J.L."/>
            <person name="Rokas A."/>
            <person name="Carro J."/>
            <person name="Camarero S."/>
            <person name="Ferreira P."/>
            <person name="Molpeceres G."/>
            <person name="Ruiz-Duenas F.J."/>
            <person name="Serrano A."/>
            <person name="Henrissat B."/>
            <person name="Drula E."/>
            <person name="Hughes K.W."/>
            <person name="Mata J.L."/>
            <person name="Ishikawa N.K."/>
            <person name="Vargas-Isla R."/>
            <person name="Ushijima S."/>
            <person name="Smith C.A."/>
            <person name="Ahrendt S."/>
            <person name="Andreopoulos W."/>
            <person name="He G."/>
            <person name="Labutti K."/>
            <person name="Lipzen A."/>
            <person name="Ng V."/>
            <person name="Sandor L."/>
            <person name="Barry K."/>
            <person name="Martinez A.T."/>
            <person name="Xiao Y."/>
            <person name="Gibbons J.G."/>
            <person name="Terashima K."/>
            <person name="Hibbett D.S."/>
            <person name="Grigoriev I.V."/>
        </authorList>
    </citation>
    <scope>NUCLEOTIDE SEQUENCE</scope>
    <source>
        <strain evidence="3">TFB7829</strain>
    </source>
</reference>
<keyword evidence="1" id="KW-0175">Coiled coil</keyword>
<protein>
    <recommendedName>
        <fullName evidence="5">Zn(2)-C6 fungal-type domain-containing protein</fullName>
    </recommendedName>
</protein>
<accession>A0AA38PNA2</accession>
<organism evidence="3 4">
    <name type="scientific">Lentinula detonsa</name>
    <dbReference type="NCBI Taxonomy" id="2804962"/>
    <lineage>
        <taxon>Eukaryota</taxon>
        <taxon>Fungi</taxon>
        <taxon>Dikarya</taxon>
        <taxon>Basidiomycota</taxon>
        <taxon>Agaricomycotina</taxon>
        <taxon>Agaricomycetes</taxon>
        <taxon>Agaricomycetidae</taxon>
        <taxon>Agaricales</taxon>
        <taxon>Marasmiineae</taxon>
        <taxon>Omphalotaceae</taxon>
        <taxon>Lentinula</taxon>
    </lineage>
</organism>
<evidence type="ECO:0000313" key="4">
    <source>
        <dbReference type="Proteomes" id="UP001163850"/>
    </source>
</evidence>
<feature type="compositionally biased region" description="Basic and acidic residues" evidence="2">
    <location>
        <begin position="358"/>
        <end position="381"/>
    </location>
</feature>
<dbReference type="Proteomes" id="UP001163850">
    <property type="component" value="Unassembled WGS sequence"/>
</dbReference>
<comment type="caution">
    <text evidence="3">The sequence shown here is derived from an EMBL/GenBank/DDBJ whole genome shotgun (WGS) entry which is preliminary data.</text>
</comment>
<evidence type="ECO:0000256" key="1">
    <source>
        <dbReference type="SAM" id="Coils"/>
    </source>
</evidence>
<gene>
    <name evidence="3" type="ORF">F5890DRAFT_1479104</name>
</gene>
<dbReference type="EMBL" id="MU802767">
    <property type="protein sequence ID" value="KAJ3978735.1"/>
    <property type="molecule type" value="Genomic_DNA"/>
</dbReference>
<evidence type="ECO:0000256" key="2">
    <source>
        <dbReference type="SAM" id="MobiDB-lite"/>
    </source>
</evidence>
<feature type="region of interest" description="Disordered" evidence="2">
    <location>
        <begin position="353"/>
        <end position="381"/>
    </location>
</feature>
<evidence type="ECO:0008006" key="5">
    <source>
        <dbReference type="Google" id="ProtNLM"/>
    </source>
</evidence>
<sequence>MPTILSMSQVTFWSRSGLTTIGSALALSRGSVDVQDDEESIRVKKTSGDRSFIVRTMMKKDNDPDGVQQRSKLIFKLENYLRDATKREEKKKREAEERKKIEQEEKKKREEEEARACEEEQKRKEEEIARERKEKEDKDRREMEEKDRVESELRRNAEDRAKSVGALVRDSIARKQQKEKEIQSSCDDSVLVVGKKRKRTAIIPSSAEDLDDSSDGFEPEGNDDDDDDDEDPSSPPPSPRKSPSKSPKCDRCTTKEIACNLIGEGSASCIACRKAKVKCSLVGNERIIRRSKRVKREELKREESPIASSSNQRIEVLEAQNQAFEGEIRMLAHRLFLVEDDVRLLAQSIHTKAVIPEENSKESEEDREKRTGDKKGKGRQE</sequence>
<feature type="compositionally biased region" description="Basic and acidic residues" evidence="2">
    <location>
        <begin position="171"/>
        <end position="182"/>
    </location>
</feature>
<evidence type="ECO:0000313" key="3">
    <source>
        <dbReference type="EMBL" id="KAJ3978735.1"/>
    </source>
</evidence>
<feature type="compositionally biased region" description="Acidic residues" evidence="2">
    <location>
        <begin position="208"/>
        <end position="232"/>
    </location>
</feature>
<feature type="compositionally biased region" description="Basic and acidic residues" evidence="2">
    <location>
        <begin position="85"/>
        <end position="162"/>
    </location>
</feature>